<protein>
    <submittedName>
        <fullName evidence="2">Uncharacterized protein</fullName>
    </submittedName>
</protein>
<dbReference type="Proteomes" id="UP000006352">
    <property type="component" value="Unassembled WGS sequence"/>
</dbReference>
<dbReference type="InParanoid" id="J4GUI0"/>
<keyword evidence="3" id="KW-1185">Reference proteome</keyword>
<proteinExistence type="predicted"/>
<evidence type="ECO:0000256" key="1">
    <source>
        <dbReference type="SAM" id="MobiDB-lite"/>
    </source>
</evidence>
<feature type="region of interest" description="Disordered" evidence="1">
    <location>
        <begin position="1"/>
        <end position="53"/>
    </location>
</feature>
<evidence type="ECO:0000313" key="3">
    <source>
        <dbReference type="Proteomes" id="UP000006352"/>
    </source>
</evidence>
<gene>
    <name evidence="2" type="ORF">FIBRA_07198</name>
</gene>
<dbReference type="RefSeq" id="XP_012184283.1">
    <property type="nucleotide sequence ID" value="XM_012328893.1"/>
</dbReference>
<reference evidence="2 3" key="1">
    <citation type="journal article" date="2012" name="Appl. Environ. Microbiol.">
        <title>Short-read sequencing for genomic analysis of the brown rot fungus Fibroporia radiculosa.</title>
        <authorList>
            <person name="Tang J.D."/>
            <person name="Perkins A.D."/>
            <person name="Sonstegard T.S."/>
            <person name="Schroeder S.G."/>
            <person name="Burgess S.C."/>
            <person name="Diehl S.V."/>
        </authorList>
    </citation>
    <scope>NUCLEOTIDE SEQUENCE [LARGE SCALE GENOMIC DNA]</scope>
    <source>
        <strain evidence="2 3">TFFH 294</strain>
    </source>
</reference>
<evidence type="ECO:0000313" key="2">
    <source>
        <dbReference type="EMBL" id="CCM05000.1"/>
    </source>
</evidence>
<dbReference type="EMBL" id="HE797176">
    <property type="protein sequence ID" value="CCM05000.1"/>
    <property type="molecule type" value="Genomic_DNA"/>
</dbReference>
<accession>J4GUI0</accession>
<dbReference type="AlphaFoldDB" id="J4GUI0"/>
<name>J4GUI0_9APHY</name>
<dbReference type="GeneID" id="24099911"/>
<organism evidence="2 3">
    <name type="scientific">Fibroporia radiculosa</name>
    <dbReference type="NCBI Taxonomy" id="599839"/>
    <lineage>
        <taxon>Eukaryota</taxon>
        <taxon>Fungi</taxon>
        <taxon>Dikarya</taxon>
        <taxon>Basidiomycota</taxon>
        <taxon>Agaricomycotina</taxon>
        <taxon>Agaricomycetes</taxon>
        <taxon>Polyporales</taxon>
        <taxon>Fibroporiaceae</taxon>
        <taxon>Fibroporia</taxon>
    </lineage>
</organism>
<dbReference type="HOGENOM" id="CLU_3068667_0_0_1"/>
<sequence length="53" mass="5809">MSQQGQHFESIITARSPTARKAGSAAARSPPSWSLTAESSESRRAMAHRRVRN</sequence>